<dbReference type="AlphaFoldDB" id="A0A0D7K4W5"/>
<proteinExistence type="predicted"/>
<evidence type="ECO:0000313" key="2">
    <source>
        <dbReference type="Proteomes" id="UP000032566"/>
    </source>
</evidence>
<evidence type="ECO:0000313" key="1">
    <source>
        <dbReference type="EMBL" id="KJA09022.1"/>
    </source>
</evidence>
<dbReference type="STRING" id="80878.RP29_18755"/>
<name>A0A0D7K4W5_9BURK</name>
<sequence length="209" mass="23019">MNPITVRRYPRAPYSESCYVPPAPAAPQNRSLTSRVEQIHGVVNLLDHLPACANKSLRRFIADVFDKALLAAYSIPARVAWAPECCQSAEHSLLDWSLQMSKRARRYPALHAWERDVAAAAALVAPCGLAGYLHDHPDRDPALSLNSEECEEIVARRLVILDAPLRRLRSRDAECGSTLGAVLDVSGDEELDRQQVARITAAIGFMAIL</sequence>
<reference evidence="1 2" key="1">
    <citation type="submission" date="2014-12" db="EMBL/GenBank/DDBJ databases">
        <title>Isolation of bacteria from lake water.</title>
        <authorList>
            <person name="Sheng K.-Y."/>
            <person name="Chin P.-S."/>
            <person name="Chan K.-G."/>
            <person name="Tan G.S."/>
        </authorList>
    </citation>
    <scope>NUCLEOTIDE SEQUENCE [LARGE SCALE GENOMIC DNA]</scope>
    <source>
        <strain evidence="1 2">KY4</strain>
    </source>
</reference>
<dbReference type="EMBL" id="JXYQ01000075">
    <property type="protein sequence ID" value="KJA09022.1"/>
    <property type="molecule type" value="Genomic_DNA"/>
</dbReference>
<dbReference type="PATRIC" id="fig|80878.5.peg.3722"/>
<gene>
    <name evidence="1" type="ORF">RP29_18755</name>
</gene>
<keyword evidence="2" id="KW-1185">Reference proteome</keyword>
<accession>A0A0D7K4W5</accession>
<dbReference type="Proteomes" id="UP000032566">
    <property type="component" value="Unassembled WGS sequence"/>
</dbReference>
<protein>
    <submittedName>
        <fullName evidence="1">Uncharacterized protein</fullName>
    </submittedName>
</protein>
<comment type="caution">
    <text evidence="1">The sequence shown here is derived from an EMBL/GenBank/DDBJ whole genome shotgun (WGS) entry which is preliminary data.</text>
</comment>
<organism evidence="1 2">
    <name type="scientific">Acidovorax temperans</name>
    <dbReference type="NCBI Taxonomy" id="80878"/>
    <lineage>
        <taxon>Bacteria</taxon>
        <taxon>Pseudomonadati</taxon>
        <taxon>Pseudomonadota</taxon>
        <taxon>Betaproteobacteria</taxon>
        <taxon>Burkholderiales</taxon>
        <taxon>Comamonadaceae</taxon>
        <taxon>Acidovorax</taxon>
    </lineage>
</organism>